<gene>
    <name evidence="4" type="ORF">D9613_001222</name>
</gene>
<dbReference type="FunFam" id="3.40.50.720:FF:000085">
    <property type="entry name" value="Dihydroflavonol reductase"/>
    <property type="match status" value="1"/>
</dbReference>
<dbReference type="Gene3D" id="3.40.50.720">
    <property type="entry name" value="NAD(P)-binding Rossmann-like Domain"/>
    <property type="match status" value="1"/>
</dbReference>
<dbReference type="Proteomes" id="UP000521872">
    <property type="component" value="Unassembled WGS sequence"/>
</dbReference>
<dbReference type="SUPFAM" id="SSF51735">
    <property type="entry name" value="NAD(P)-binding Rossmann-fold domains"/>
    <property type="match status" value="1"/>
</dbReference>
<evidence type="ECO:0000259" key="3">
    <source>
        <dbReference type="Pfam" id="PF01370"/>
    </source>
</evidence>
<keyword evidence="5" id="KW-1185">Reference proteome</keyword>
<dbReference type="InterPro" id="IPR036291">
    <property type="entry name" value="NAD(P)-bd_dom_sf"/>
</dbReference>
<comment type="similarity">
    <text evidence="2">Belongs to the NAD(P)-dependent epimerase/dehydratase family. Dihydroflavonol-4-reductase subfamily.</text>
</comment>
<dbReference type="InterPro" id="IPR050425">
    <property type="entry name" value="NAD(P)_dehydrat-like"/>
</dbReference>
<organism evidence="4 5">
    <name type="scientific">Agrocybe pediades</name>
    <dbReference type="NCBI Taxonomy" id="84607"/>
    <lineage>
        <taxon>Eukaryota</taxon>
        <taxon>Fungi</taxon>
        <taxon>Dikarya</taxon>
        <taxon>Basidiomycota</taxon>
        <taxon>Agaricomycotina</taxon>
        <taxon>Agaricomycetes</taxon>
        <taxon>Agaricomycetidae</taxon>
        <taxon>Agaricales</taxon>
        <taxon>Agaricineae</taxon>
        <taxon>Strophariaceae</taxon>
        <taxon>Agrocybe</taxon>
    </lineage>
</organism>
<dbReference type="GO" id="GO:0016616">
    <property type="term" value="F:oxidoreductase activity, acting on the CH-OH group of donors, NAD or NADP as acceptor"/>
    <property type="evidence" value="ECO:0007669"/>
    <property type="project" value="TreeGrafter"/>
</dbReference>
<evidence type="ECO:0000313" key="4">
    <source>
        <dbReference type="EMBL" id="KAF4621469.1"/>
    </source>
</evidence>
<keyword evidence="1" id="KW-0560">Oxidoreductase</keyword>
<dbReference type="AlphaFoldDB" id="A0A8H4R163"/>
<reference evidence="4 5" key="1">
    <citation type="submission" date="2019-12" db="EMBL/GenBank/DDBJ databases">
        <authorList>
            <person name="Floudas D."/>
            <person name="Bentzer J."/>
            <person name="Ahren D."/>
            <person name="Johansson T."/>
            <person name="Persson P."/>
            <person name="Tunlid A."/>
        </authorList>
    </citation>
    <scope>NUCLEOTIDE SEQUENCE [LARGE SCALE GENOMIC DNA]</scope>
    <source>
        <strain evidence="4 5">CBS 102.39</strain>
    </source>
</reference>
<evidence type="ECO:0000256" key="2">
    <source>
        <dbReference type="ARBA" id="ARBA00023445"/>
    </source>
</evidence>
<dbReference type="CDD" id="cd05227">
    <property type="entry name" value="AR_SDR_e"/>
    <property type="match status" value="1"/>
</dbReference>
<dbReference type="PANTHER" id="PTHR10366:SF564">
    <property type="entry name" value="STEROL-4-ALPHA-CARBOXYLATE 3-DEHYDROGENASE, DECARBOXYLATING"/>
    <property type="match status" value="1"/>
</dbReference>
<protein>
    <recommendedName>
        <fullName evidence="3">NAD-dependent epimerase/dehydratase domain-containing protein</fullName>
    </recommendedName>
</protein>
<name>A0A8H4R163_9AGAR</name>
<comment type="caution">
    <text evidence="4">The sequence shown here is derived from an EMBL/GenBank/DDBJ whole genome shotgun (WGS) entry which is preliminary data.</text>
</comment>
<evidence type="ECO:0000256" key="1">
    <source>
        <dbReference type="ARBA" id="ARBA00023002"/>
    </source>
</evidence>
<dbReference type="Pfam" id="PF01370">
    <property type="entry name" value="Epimerase"/>
    <property type="match status" value="1"/>
</dbReference>
<dbReference type="PANTHER" id="PTHR10366">
    <property type="entry name" value="NAD DEPENDENT EPIMERASE/DEHYDRATASE"/>
    <property type="match status" value="1"/>
</dbReference>
<feature type="domain" description="NAD-dependent epimerase/dehydratase" evidence="3">
    <location>
        <begin position="12"/>
        <end position="267"/>
    </location>
</feature>
<accession>A0A8H4R163</accession>
<sequence length="355" mass="39451">MPIVEPNQSKRVLVTGANGYIALWVVKILLEQGYRVRGAVRSEEKGKKLLDTFKSYGSEQLEYAVVKDITQDGAFDEAVRDMDAIAHTASPLSAVSEDPDELIQPALRGTLGVLNSALKNGPNIKRIVITSSCAALLHNVTAPTEVFDENNWADEAIGIVKEQGRKALFMEKYRTSKALAERAAWDFTEKHKSEIGWDLVTIQPPFVIGPPLQEVKAPSELNVSLDTFFKNMCTERPEDVLKGSYGYVHVEDVAKAHVDSLKTEAAGGQRLIISSGATTWQNTRNLLKELYPKLYAAGALPIGYPQLPEVILWRYDAAKSERILGIKYKTIKEIAKDTMDDFIARGWIKEAQFNN</sequence>
<evidence type="ECO:0000313" key="5">
    <source>
        <dbReference type="Proteomes" id="UP000521872"/>
    </source>
</evidence>
<dbReference type="InterPro" id="IPR001509">
    <property type="entry name" value="Epimerase_deHydtase"/>
</dbReference>
<proteinExistence type="inferred from homology"/>
<dbReference type="EMBL" id="JAACJL010000015">
    <property type="protein sequence ID" value="KAF4621469.1"/>
    <property type="molecule type" value="Genomic_DNA"/>
</dbReference>